<accession>A0ABW4TYH4</accession>
<dbReference type="Pfam" id="PF03704">
    <property type="entry name" value="BTAD"/>
    <property type="match status" value="1"/>
</dbReference>
<sequence>MVRKTTTRTSDTTPDGAAPKAKKAKPVPKTTADPGDAETTAPPVTAIDIPAIRDPAQRAPVLVDVGLRVDETVKEQAAFALASDRRRASGSLLAEFAHATLSYADMSQAQIFQDVFALFFNGTKRGGYFVEVGAGDGKLISNTYLLEKTFGWSGLVVEASPAFLPALQRHRDCRIATDCVLGVSGRQVTFRCTAEPEFSAISDSSDDLHQPRRAEDYTEIHLTTISLNDLLQREGCPTTIDYLSLDIEGVEFEVLQTFDFTRTRINCLTVEHNWTDERAQIHELLTGVGFVRVFEHFSQWDDWYVHRDLLGAIPAAQTMVGTGSAGPAPERAHAFLRSAIEAVARGDLDVAQALCLHAVGIDPRFSAAFRTLAEIAMQLGQDDVALGHWHAAVAADPTDYWAHIGLAEVLATRGERGEAIAVLQFATTLKENSSEARVLLDLWTAKN</sequence>
<feature type="domain" description="Bacterial transcriptional activator" evidence="2">
    <location>
        <begin position="328"/>
        <end position="426"/>
    </location>
</feature>
<keyword evidence="5" id="KW-1185">Reference proteome</keyword>
<dbReference type="InterPro" id="IPR053202">
    <property type="entry name" value="EGF_Rcpt_Signaling_Reg"/>
</dbReference>
<feature type="domain" description="Methyltransferase FkbM" evidence="3">
    <location>
        <begin position="131"/>
        <end position="288"/>
    </location>
</feature>
<dbReference type="GO" id="GO:0032259">
    <property type="term" value="P:methylation"/>
    <property type="evidence" value="ECO:0007669"/>
    <property type="project" value="UniProtKB-KW"/>
</dbReference>
<dbReference type="PANTHER" id="PTHR34009:SF2">
    <property type="entry name" value="PROTEIN STAR"/>
    <property type="match status" value="1"/>
</dbReference>
<protein>
    <submittedName>
        <fullName evidence="4">FkbM family methyltransferase</fullName>
    </submittedName>
</protein>
<evidence type="ECO:0000259" key="2">
    <source>
        <dbReference type="Pfam" id="PF03704"/>
    </source>
</evidence>
<dbReference type="Proteomes" id="UP001597400">
    <property type="component" value="Unassembled WGS sequence"/>
</dbReference>
<proteinExistence type="predicted"/>
<dbReference type="Pfam" id="PF05050">
    <property type="entry name" value="Methyltransf_21"/>
    <property type="match status" value="1"/>
</dbReference>
<dbReference type="Gene3D" id="3.40.50.150">
    <property type="entry name" value="Vaccinia Virus protein VP39"/>
    <property type="match status" value="1"/>
</dbReference>
<reference evidence="5" key="1">
    <citation type="journal article" date="2019" name="Int. J. Syst. Evol. Microbiol.">
        <title>The Global Catalogue of Microorganisms (GCM) 10K type strain sequencing project: providing services to taxonomists for standard genome sequencing and annotation.</title>
        <authorList>
            <consortium name="The Broad Institute Genomics Platform"/>
            <consortium name="The Broad Institute Genome Sequencing Center for Infectious Disease"/>
            <person name="Wu L."/>
            <person name="Ma J."/>
        </authorList>
    </citation>
    <scope>NUCLEOTIDE SEQUENCE [LARGE SCALE GENOMIC DNA]</scope>
    <source>
        <strain evidence="5">CGMCC 1.12702</strain>
    </source>
</reference>
<evidence type="ECO:0000256" key="1">
    <source>
        <dbReference type="SAM" id="MobiDB-lite"/>
    </source>
</evidence>
<evidence type="ECO:0000313" key="4">
    <source>
        <dbReference type="EMBL" id="MFD1951722.1"/>
    </source>
</evidence>
<feature type="compositionally biased region" description="Low complexity" evidence="1">
    <location>
        <begin position="7"/>
        <end position="19"/>
    </location>
</feature>
<comment type="caution">
    <text evidence="4">The sequence shown here is derived from an EMBL/GenBank/DDBJ whole genome shotgun (WGS) entry which is preliminary data.</text>
</comment>
<dbReference type="Gene3D" id="1.25.40.10">
    <property type="entry name" value="Tetratricopeptide repeat domain"/>
    <property type="match status" value="1"/>
</dbReference>
<gene>
    <name evidence="4" type="ORF">ACFSGX_13180</name>
</gene>
<dbReference type="InterPro" id="IPR005158">
    <property type="entry name" value="BTAD"/>
</dbReference>
<keyword evidence="4" id="KW-0489">Methyltransferase</keyword>
<dbReference type="SUPFAM" id="SSF53335">
    <property type="entry name" value="S-adenosyl-L-methionine-dependent methyltransferases"/>
    <property type="match status" value="1"/>
</dbReference>
<dbReference type="InterPro" id="IPR006342">
    <property type="entry name" value="FkbM_mtfrase"/>
</dbReference>
<dbReference type="EMBL" id="JBHUGS010000003">
    <property type="protein sequence ID" value="MFD1951722.1"/>
    <property type="molecule type" value="Genomic_DNA"/>
</dbReference>
<dbReference type="RefSeq" id="WP_380930574.1">
    <property type="nucleotide sequence ID" value="NZ_JBHUGS010000003.1"/>
</dbReference>
<dbReference type="InterPro" id="IPR011990">
    <property type="entry name" value="TPR-like_helical_dom_sf"/>
</dbReference>
<feature type="region of interest" description="Disordered" evidence="1">
    <location>
        <begin position="1"/>
        <end position="48"/>
    </location>
</feature>
<dbReference type="SUPFAM" id="SSF48452">
    <property type="entry name" value="TPR-like"/>
    <property type="match status" value="1"/>
</dbReference>
<evidence type="ECO:0000259" key="3">
    <source>
        <dbReference type="Pfam" id="PF05050"/>
    </source>
</evidence>
<dbReference type="GO" id="GO:0008168">
    <property type="term" value="F:methyltransferase activity"/>
    <property type="evidence" value="ECO:0007669"/>
    <property type="project" value="UniProtKB-KW"/>
</dbReference>
<keyword evidence="4" id="KW-0808">Transferase</keyword>
<dbReference type="InterPro" id="IPR029063">
    <property type="entry name" value="SAM-dependent_MTases_sf"/>
</dbReference>
<organism evidence="4 5">
    <name type="scientific">Sphingomonas arantia</name>
    <dbReference type="NCBI Taxonomy" id="1460676"/>
    <lineage>
        <taxon>Bacteria</taxon>
        <taxon>Pseudomonadati</taxon>
        <taxon>Pseudomonadota</taxon>
        <taxon>Alphaproteobacteria</taxon>
        <taxon>Sphingomonadales</taxon>
        <taxon>Sphingomonadaceae</taxon>
        <taxon>Sphingomonas</taxon>
    </lineage>
</organism>
<name>A0ABW4TYH4_9SPHN</name>
<evidence type="ECO:0000313" key="5">
    <source>
        <dbReference type="Proteomes" id="UP001597400"/>
    </source>
</evidence>
<dbReference type="PANTHER" id="PTHR34009">
    <property type="entry name" value="PROTEIN STAR"/>
    <property type="match status" value="1"/>
</dbReference>